<evidence type="ECO:0000256" key="2">
    <source>
        <dbReference type="ARBA" id="ARBA00023002"/>
    </source>
</evidence>
<dbReference type="FunFam" id="3.40.50.720:FF:000084">
    <property type="entry name" value="Short-chain dehydrogenase reductase"/>
    <property type="match status" value="1"/>
</dbReference>
<dbReference type="PROSITE" id="PS00061">
    <property type="entry name" value="ADH_SHORT"/>
    <property type="match status" value="1"/>
</dbReference>
<dbReference type="AlphaFoldDB" id="A0A7W7Z1F8"/>
<dbReference type="PANTHER" id="PTHR43639:SF1">
    <property type="entry name" value="SHORT-CHAIN DEHYDROGENASE_REDUCTASE FAMILY PROTEIN"/>
    <property type="match status" value="1"/>
</dbReference>
<dbReference type="PRINTS" id="PR00080">
    <property type="entry name" value="SDRFAMILY"/>
</dbReference>
<sequence>MSKLAGKVAVVTGASQGIGAGIARALAAEGAAVVVNYLKNKQAAALVVEAVLQAGGKAIAFEADVALAAGAERIIDAAIKNFGRLDVLVNNSGTSESTPLGSITEESFDKIFKVNVLGVLLTTQAAVTHLKEGGSVINIGSSITGMTPPAMAVYTASKAAVESITKTLSKELGLKRIRVNSVMPGTTDTEMFRSQIADNVEQLQGIIGMTPLGRIGQPSDIASVVTFLASEDAGWVTGASILTSGGL</sequence>
<keyword evidence="2 3" id="KW-0560">Oxidoreductase</keyword>
<evidence type="ECO:0000313" key="3">
    <source>
        <dbReference type="EMBL" id="MBB5046139.1"/>
    </source>
</evidence>
<keyword evidence="4" id="KW-1185">Reference proteome</keyword>
<dbReference type="InterPro" id="IPR020904">
    <property type="entry name" value="Sc_DH/Rdtase_CS"/>
</dbReference>
<evidence type="ECO:0000313" key="4">
    <source>
        <dbReference type="Proteomes" id="UP000542353"/>
    </source>
</evidence>
<dbReference type="EMBL" id="JACHIH010000003">
    <property type="protein sequence ID" value="MBB5046139.1"/>
    <property type="molecule type" value="Genomic_DNA"/>
</dbReference>
<dbReference type="Proteomes" id="UP000542353">
    <property type="component" value="Unassembled WGS sequence"/>
</dbReference>
<dbReference type="SUPFAM" id="SSF51735">
    <property type="entry name" value="NAD(P)-binding Rossmann-fold domains"/>
    <property type="match status" value="1"/>
</dbReference>
<dbReference type="EC" id="1.1.1.100" evidence="3"/>
<proteinExistence type="inferred from homology"/>
<dbReference type="PANTHER" id="PTHR43639">
    <property type="entry name" value="OXIDOREDUCTASE, SHORT-CHAIN DEHYDROGENASE/REDUCTASE FAMILY (AFU_ORTHOLOGUE AFUA_5G02870)"/>
    <property type="match status" value="1"/>
</dbReference>
<gene>
    <name evidence="3" type="ORF">HNR60_000881</name>
</gene>
<dbReference type="Pfam" id="PF13561">
    <property type="entry name" value="adh_short_C2"/>
    <property type="match status" value="1"/>
</dbReference>
<dbReference type="RefSeq" id="WP_184254694.1">
    <property type="nucleotide sequence ID" value="NZ_JACHIH010000003.1"/>
</dbReference>
<dbReference type="PRINTS" id="PR00081">
    <property type="entry name" value="GDHRDH"/>
</dbReference>
<dbReference type="NCBIfam" id="NF005559">
    <property type="entry name" value="PRK07231.1"/>
    <property type="match status" value="1"/>
</dbReference>
<accession>A0A7W7Z1F8</accession>
<name>A0A7W7Z1F8_9BRAD</name>
<organism evidence="3 4">
    <name type="scientific">Rhodopseudomonas rhenobacensis</name>
    <dbReference type="NCBI Taxonomy" id="87461"/>
    <lineage>
        <taxon>Bacteria</taxon>
        <taxon>Pseudomonadati</taxon>
        <taxon>Pseudomonadota</taxon>
        <taxon>Alphaproteobacteria</taxon>
        <taxon>Hyphomicrobiales</taxon>
        <taxon>Nitrobacteraceae</taxon>
        <taxon>Rhodopseudomonas</taxon>
    </lineage>
</organism>
<dbReference type="InterPro" id="IPR036291">
    <property type="entry name" value="NAD(P)-bd_dom_sf"/>
</dbReference>
<protein>
    <submittedName>
        <fullName evidence="3">3-oxoacyl-[acyl-carrier protein] reductase</fullName>
        <ecNumber evidence="3">1.1.1.100</ecNumber>
    </submittedName>
</protein>
<dbReference type="InterPro" id="IPR002347">
    <property type="entry name" value="SDR_fam"/>
</dbReference>
<evidence type="ECO:0000256" key="1">
    <source>
        <dbReference type="ARBA" id="ARBA00006484"/>
    </source>
</evidence>
<comment type="caution">
    <text evidence="3">The sequence shown here is derived from an EMBL/GenBank/DDBJ whole genome shotgun (WGS) entry which is preliminary data.</text>
</comment>
<dbReference type="GO" id="GO:0004316">
    <property type="term" value="F:3-oxoacyl-[acyl-carrier-protein] reductase (NADPH) activity"/>
    <property type="evidence" value="ECO:0007669"/>
    <property type="project" value="UniProtKB-EC"/>
</dbReference>
<reference evidence="3 4" key="1">
    <citation type="submission" date="2020-08" db="EMBL/GenBank/DDBJ databases">
        <title>Genomic Encyclopedia of Type Strains, Phase IV (KMG-IV): sequencing the most valuable type-strain genomes for metagenomic binning, comparative biology and taxonomic classification.</title>
        <authorList>
            <person name="Goeker M."/>
        </authorList>
    </citation>
    <scope>NUCLEOTIDE SEQUENCE [LARGE SCALE GENOMIC DNA]</scope>
    <source>
        <strain evidence="3 4">DSM 12706</strain>
    </source>
</reference>
<dbReference type="Gene3D" id="3.40.50.720">
    <property type="entry name" value="NAD(P)-binding Rossmann-like Domain"/>
    <property type="match status" value="1"/>
</dbReference>
<comment type="similarity">
    <text evidence="1">Belongs to the short-chain dehydrogenases/reductases (SDR) family.</text>
</comment>